<accession>A0A9P4WJU1</accession>
<feature type="domain" description="Dynamin N-terminal" evidence="3">
    <location>
        <begin position="224"/>
        <end position="497"/>
    </location>
</feature>
<keyword evidence="6" id="KW-1185">Reference proteome</keyword>
<evidence type="ECO:0000259" key="4">
    <source>
        <dbReference type="Pfam" id="PF24564"/>
    </source>
</evidence>
<dbReference type="InterPro" id="IPR056024">
    <property type="entry name" value="DUF7605"/>
</dbReference>
<organism evidence="5 6">
    <name type="scientific">Didymella heteroderae</name>
    <dbReference type="NCBI Taxonomy" id="1769908"/>
    <lineage>
        <taxon>Eukaryota</taxon>
        <taxon>Fungi</taxon>
        <taxon>Dikarya</taxon>
        <taxon>Ascomycota</taxon>
        <taxon>Pezizomycotina</taxon>
        <taxon>Dothideomycetes</taxon>
        <taxon>Pleosporomycetidae</taxon>
        <taxon>Pleosporales</taxon>
        <taxon>Pleosporineae</taxon>
        <taxon>Didymellaceae</taxon>
        <taxon>Didymella</taxon>
    </lineage>
</organism>
<dbReference type="InterPro" id="IPR027417">
    <property type="entry name" value="P-loop_NTPase"/>
</dbReference>
<dbReference type="Pfam" id="PF00350">
    <property type="entry name" value="Dynamin_N"/>
    <property type="match status" value="1"/>
</dbReference>
<evidence type="ECO:0008006" key="7">
    <source>
        <dbReference type="Google" id="ProtNLM"/>
    </source>
</evidence>
<dbReference type="PANTHER" id="PTHR36681:SF3">
    <property type="entry name" value="NUCLEAR GTPASE, GERMINAL CENTER-ASSOCIATED, TANDEM DUPLICATE 3"/>
    <property type="match status" value="1"/>
</dbReference>
<reference evidence="5" key="1">
    <citation type="submission" date="2019-04" db="EMBL/GenBank/DDBJ databases">
        <title>Sequencing of skin fungus with MAO and IRED activity.</title>
        <authorList>
            <person name="Marsaioli A.J."/>
            <person name="Bonatto J.M.C."/>
            <person name="Reis Junior O."/>
        </authorList>
    </citation>
    <scope>NUCLEOTIDE SEQUENCE</scope>
    <source>
        <strain evidence="5">28M1</strain>
    </source>
</reference>
<dbReference type="Proteomes" id="UP000758155">
    <property type="component" value="Unassembled WGS sequence"/>
</dbReference>
<dbReference type="OrthoDB" id="5427350at2759"/>
<feature type="compositionally biased region" description="Acidic residues" evidence="2">
    <location>
        <begin position="128"/>
        <end position="153"/>
    </location>
</feature>
<proteinExistence type="predicted"/>
<feature type="domain" description="DUF7605" evidence="4">
    <location>
        <begin position="735"/>
        <end position="895"/>
    </location>
</feature>
<protein>
    <recommendedName>
        <fullName evidence="7">GTPase</fullName>
    </recommendedName>
</protein>
<comment type="caution">
    <text evidence="5">The sequence shown here is derived from an EMBL/GenBank/DDBJ whole genome shotgun (WGS) entry which is preliminary data.</text>
</comment>
<sequence>MSPQLLKQHKSSLSAMKEKNLMQPKKPQPRFTPVVREQSPLFEPEHPPVQDSVQVPVAVMVAPAPTPTSALVDEPAPPGAPSFLKQLQEIELAAKAEMAAWDPKYLVQDPDPVPGISQVSVKRKAADLDSDSSDDDDDDDDDSDSDDGEEDVPPYEPSHQIRPRLLIYHPGFKLAENITDKVMRMFTQFISKSMLDGYKDEEAIRLRNEIIRKMKINYQDAVRLAVAGDTGVGKSALLNALLGVLNLTIESDSGGACTCVITEFRQSKPTQGTPYAAEVKFFCLEVCKNLVKGLFSQWYHVKAKQRENPDDVDDVELSQMSTARDCLQELFADRLEFGSAEMFMGTATSAKDPKVVNQLMNWTSEIHQQFIKDGETSVHFEASTPEELTEQYHPFTRSVPNASYDGKPLRFTPWPLVEVVQVSLASPILAQNVIIADVPGVSDVNYFRVQNAAEYLQKCSTTIVVGKIDRLQDNVGFRQQYLEAYRRRRSGSVILVATRSDDLNDENGSTLVLDSTTESLMTTIKEKLLDIENRIKLTVNEMDANKLNKKIKANKALRKQKKKLMSRKNALEKQRKCIRIAHRSKQVSRIVGLNYRADTGDDAGAPVFCVSNRMYMRHLRGYDMDNDQSVPTMTIEETQIPSLVSHIFTLPSKGRMATLDHFVRVSIQTLLSVIQMSCSASTLTRVKHLVDIVQRSRDDLDTSISDLATKFMKTDVKNLEDELAHHDLQSRFDIQATAKLTKWETLPAGTHRAVCNKQGTHVLKKRGINLHWNEDLMSPMRPAIDQIFRKILDESCDIFQAKAAQTIKNALNELDNTLKDDPKALAADAYKLCLESNKGRYVEDISRQVVAAAKVLKDGLIKVHMRAVRVGREDYFCEAMLDIYAEAAEIKGSGRGMTMMVSRCKYLQEAIPGPTGPFNNISGWVEEDASKVVKEVEESLKKEADEVFLQIQNNFRAMKKRKENDTPEGKRFRTELHELVAEARRIMDGVGTEALDACKQYK</sequence>
<gene>
    <name evidence="5" type="ORF">E8E12_006678</name>
</gene>
<keyword evidence="1" id="KW-0175">Coiled coil</keyword>
<feature type="region of interest" description="Disordered" evidence="2">
    <location>
        <begin position="1"/>
        <end position="31"/>
    </location>
</feature>
<evidence type="ECO:0000256" key="2">
    <source>
        <dbReference type="SAM" id="MobiDB-lite"/>
    </source>
</evidence>
<feature type="region of interest" description="Disordered" evidence="2">
    <location>
        <begin position="109"/>
        <end position="160"/>
    </location>
</feature>
<evidence type="ECO:0000259" key="3">
    <source>
        <dbReference type="Pfam" id="PF00350"/>
    </source>
</evidence>
<evidence type="ECO:0000313" key="5">
    <source>
        <dbReference type="EMBL" id="KAF3034625.1"/>
    </source>
</evidence>
<dbReference type="SUPFAM" id="SSF52540">
    <property type="entry name" value="P-loop containing nucleoside triphosphate hydrolases"/>
    <property type="match status" value="1"/>
</dbReference>
<dbReference type="AlphaFoldDB" id="A0A9P4WJU1"/>
<dbReference type="Gene3D" id="3.40.50.300">
    <property type="entry name" value="P-loop containing nucleotide triphosphate hydrolases"/>
    <property type="match status" value="2"/>
</dbReference>
<evidence type="ECO:0000313" key="6">
    <source>
        <dbReference type="Proteomes" id="UP000758155"/>
    </source>
</evidence>
<dbReference type="EMBL" id="SWKV01000066">
    <property type="protein sequence ID" value="KAF3034625.1"/>
    <property type="molecule type" value="Genomic_DNA"/>
</dbReference>
<evidence type="ECO:0000256" key="1">
    <source>
        <dbReference type="SAM" id="Coils"/>
    </source>
</evidence>
<dbReference type="PANTHER" id="PTHR36681">
    <property type="entry name" value="NUCLEAR GTPASE, GERMINAL CENTER-ASSOCIATED, TANDEM DUPLICATE 3"/>
    <property type="match status" value="1"/>
</dbReference>
<dbReference type="InterPro" id="IPR045063">
    <property type="entry name" value="Dynamin_N"/>
</dbReference>
<dbReference type="Pfam" id="PF24564">
    <property type="entry name" value="DUF7605"/>
    <property type="match status" value="1"/>
</dbReference>
<name>A0A9P4WJU1_9PLEO</name>
<feature type="coiled-coil region" evidence="1">
    <location>
        <begin position="547"/>
        <end position="574"/>
    </location>
</feature>